<evidence type="ECO:0000313" key="1">
    <source>
        <dbReference type="EMBL" id="MBD8505200.1"/>
    </source>
</evidence>
<dbReference type="RefSeq" id="WP_192037668.1">
    <property type="nucleotide sequence ID" value="NZ_JACYWE010000001.1"/>
</dbReference>
<sequence>MSDYADRVRIVPQFTSDDGDAITGILFGRLDSRLSRWSPEQVEMEISVKERDTPSQRVVLECWISGMPKLVATSTEQQIETAIAEVRDELWSQLDKQISKQEDQRRR</sequence>
<dbReference type="SUPFAM" id="SSF69754">
    <property type="entry name" value="Ribosome binding protein Y (YfiA homologue)"/>
    <property type="match status" value="1"/>
</dbReference>
<reference evidence="1" key="1">
    <citation type="submission" date="2020-09" db="EMBL/GenBank/DDBJ databases">
        <title>Hoyosella lacisalsi sp. nov., a halotolerant actinobacterium isolated from soil of Lake Gudzhirganskoe.</title>
        <authorList>
            <person name="Yang Q."/>
            <person name="Guo P.Y."/>
            <person name="Liu S.W."/>
            <person name="Li F.N."/>
            <person name="Sun C.H."/>
        </authorList>
    </citation>
    <scope>NUCLEOTIDE SEQUENCE</scope>
    <source>
        <strain evidence="1">G463</strain>
    </source>
</reference>
<accession>A0A927JA98</accession>
<proteinExistence type="predicted"/>
<protein>
    <submittedName>
        <fullName evidence="1">HPF/RaiA family ribosome-associated protein</fullName>
    </submittedName>
</protein>
<dbReference type="EMBL" id="JACYWE010000001">
    <property type="protein sequence ID" value="MBD8505200.1"/>
    <property type="molecule type" value="Genomic_DNA"/>
</dbReference>
<dbReference type="InterPro" id="IPR036567">
    <property type="entry name" value="RHF-like"/>
</dbReference>
<name>A0A927JA98_9ACTN</name>
<comment type="caution">
    <text evidence="1">The sequence shown here is derived from an EMBL/GenBank/DDBJ whole genome shotgun (WGS) entry which is preliminary data.</text>
</comment>
<dbReference type="Gene3D" id="3.30.160.100">
    <property type="entry name" value="Ribosome hibernation promotion factor-like"/>
    <property type="match status" value="1"/>
</dbReference>
<gene>
    <name evidence="1" type="ORF">HT102_01680</name>
</gene>
<organism evidence="1 2">
    <name type="scientific">Lolliginicoccus lacisalsi</name>
    <dbReference type="NCBI Taxonomy" id="2742202"/>
    <lineage>
        <taxon>Bacteria</taxon>
        <taxon>Bacillati</taxon>
        <taxon>Actinomycetota</taxon>
        <taxon>Actinomycetes</taxon>
        <taxon>Mycobacteriales</taxon>
        <taxon>Hoyosellaceae</taxon>
        <taxon>Lolliginicoccus</taxon>
    </lineage>
</organism>
<evidence type="ECO:0000313" key="2">
    <source>
        <dbReference type="Proteomes" id="UP000642993"/>
    </source>
</evidence>
<dbReference type="AlphaFoldDB" id="A0A927JA98"/>
<keyword evidence="2" id="KW-1185">Reference proteome</keyword>
<dbReference type="Proteomes" id="UP000642993">
    <property type="component" value="Unassembled WGS sequence"/>
</dbReference>